<dbReference type="PANTHER" id="PTHR30543:SF21">
    <property type="entry name" value="NAD(P)H-DEPENDENT FMN REDUCTASE LOT6"/>
    <property type="match status" value="1"/>
</dbReference>
<dbReference type="InterPro" id="IPR029039">
    <property type="entry name" value="Flavoprotein-like_sf"/>
</dbReference>
<sequence length="189" mass="19616">MATAKIIALAGSLRKNSFNQAVITHAAQLAQQQGSEVEVISLAELNLPMFDEDIEAQGVPSSAQQLKDKLRSADAILLASPEYNGSITAVLKNAIDWASRTEAGATPAFRNKVVALFAASPGGLGGLRGLNHVRDILSGIGALVLGDQLAIAGIHGFVNDQGELTDSATSEKIAGLTSQLIDVTSKLKS</sequence>
<dbReference type="eggNOG" id="COG0431">
    <property type="taxonomic scope" value="Bacteria"/>
</dbReference>
<dbReference type="OrthoDB" id="5767802at2"/>
<evidence type="ECO:0000313" key="5">
    <source>
        <dbReference type="Proteomes" id="UP000033664"/>
    </source>
</evidence>
<gene>
    <name evidence="4" type="ORF">TW72_17785</name>
</gene>
<dbReference type="GO" id="GO:0016491">
    <property type="term" value="F:oxidoreductase activity"/>
    <property type="evidence" value="ECO:0007669"/>
    <property type="project" value="InterPro"/>
</dbReference>
<dbReference type="EMBL" id="JXXZ01000020">
    <property type="protein sequence ID" value="KJY95964.1"/>
    <property type="molecule type" value="Genomic_DNA"/>
</dbReference>
<protein>
    <submittedName>
        <fullName evidence="4">FMN reductase</fullName>
    </submittedName>
</protein>
<comment type="cofactor">
    <cofactor evidence="1">
        <name>FMN</name>
        <dbReference type="ChEBI" id="CHEBI:58210"/>
    </cofactor>
</comment>
<dbReference type="Proteomes" id="UP000033664">
    <property type="component" value="Unassembled WGS sequence"/>
</dbReference>
<dbReference type="RefSeq" id="WP_045979517.1">
    <property type="nucleotide sequence ID" value="NZ_JXXY01000009.1"/>
</dbReference>
<evidence type="ECO:0000256" key="2">
    <source>
        <dbReference type="ARBA" id="ARBA00022643"/>
    </source>
</evidence>
<dbReference type="InterPro" id="IPR050712">
    <property type="entry name" value="NAD(P)H-dep_reductase"/>
</dbReference>
<evidence type="ECO:0000256" key="1">
    <source>
        <dbReference type="ARBA" id="ARBA00001917"/>
    </source>
</evidence>
<dbReference type="Pfam" id="PF03358">
    <property type="entry name" value="FMN_red"/>
    <property type="match status" value="1"/>
</dbReference>
<keyword evidence="5" id="KW-1185">Reference proteome</keyword>
<dbReference type="InterPro" id="IPR005025">
    <property type="entry name" value="FMN_Rdtase-like_dom"/>
</dbReference>
<evidence type="ECO:0000259" key="3">
    <source>
        <dbReference type="Pfam" id="PF03358"/>
    </source>
</evidence>
<accession>A0A0F4PLD0</accession>
<dbReference type="GO" id="GO:0005829">
    <property type="term" value="C:cytosol"/>
    <property type="evidence" value="ECO:0007669"/>
    <property type="project" value="TreeGrafter"/>
</dbReference>
<keyword evidence="2" id="KW-0288">FMN</keyword>
<evidence type="ECO:0000313" key="4">
    <source>
        <dbReference type="EMBL" id="KJY95964.1"/>
    </source>
</evidence>
<dbReference type="Gene3D" id="3.40.50.360">
    <property type="match status" value="1"/>
</dbReference>
<comment type="caution">
    <text evidence="4">The sequence shown here is derived from an EMBL/GenBank/DDBJ whole genome shotgun (WGS) entry which is preliminary data.</text>
</comment>
<proteinExistence type="predicted"/>
<dbReference type="AlphaFoldDB" id="A0A0F4PLD0"/>
<dbReference type="PANTHER" id="PTHR30543">
    <property type="entry name" value="CHROMATE REDUCTASE"/>
    <property type="match status" value="1"/>
</dbReference>
<reference evidence="4 5" key="1">
    <citation type="journal article" date="2015" name="BMC Genomics">
        <title>Genome mining reveals unlocked bioactive potential of marine Gram-negative bacteria.</title>
        <authorList>
            <person name="Machado H."/>
            <person name="Sonnenschein E.C."/>
            <person name="Melchiorsen J."/>
            <person name="Gram L."/>
        </authorList>
    </citation>
    <scope>NUCLEOTIDE SEQUENCE [LARGE SCALE GENOMIC DNA]</scope>
    <source>
        <strain evidence="4 5">S3137</strain>
    </source>
</reference>
<feature type="domain" description="NADPH-dependent FMN reductase-like" evidence="3">
    <location>
        <begin position="5"/>
        <end position="153"/>
    </location>
</feature>
<dbReference type="GeneID" id="58230350"/>
<keyword evidence="2" id="KW-0285">Flavoprotein</keyword>
<name>A0A0F4PLD0_9GAMM</name>
<dbReference type="PATRIC" id="fig|151081.8.peg.2081"/>
<dbReference type="SUPFAM" id="SSF52218">
    <property type="entry name" value="Flavoproteins"/>
    <property type="match status" value="1"/>
</dbReference>
<dbReference type="GO" id="GO:0010181">
    <property type="term" value="F:FMN binding"/>
    <property type="evidence" value="ECO:0007669"/>
    <property type="project" value="TreeGrafter"/>
</dbReference>
<organism evidence="4 5">
    <name type="scientific">Pseudoalteromonas ruthenica</name>
    <dbReference type="NCBI Taxonomy" id="151081"/>
    <lineage>
        <taxon>Bacteria</taxon>
        <taxon>Pseudomonadati</taxon>
        <taxon>Pseudomonadota</taxon>
        <taxon>Gammaproteobacteria</taxon>
        <taxon>Alteromonadales</taxon>
        <taxon>Pseudoalteromonadaceae</taxon>
        <taxon>Pseudoalteromonas</taxon>
    </lineage>
</organism>